<evidence type="ECO:0000313" key="6">
    <source>
        <dbReference type="EMBL" id="KAF8395348.1"/>
    </source>
</evidence>
<evidence type="ECO:0000313" key="7">
    <source>
        <dbReference type="Proteomes" id="UP000655225"/>
    </source>
</evidence>
<dbReference type="AlphaFoldDB" id="A0A834YZP6"/>
<keyword evidence="3" id="KW-0732">Signal</keyword>
<dbReference type="EMBL" id="JABCRI010000013">
    <property type="protein sequence ID" value="KAF8395348.1"/>
    <property type="molecule type" value="Genomic_DNA"/>
</dbReference>
<keyword evidence="4" id="KW-0677">Repeat</keyword>
<dbReference type="PANTHER" id="PTHR32093:SF86">
    <property type="entry name" value="EXTENSIN-LIKE PROTEIN"/>
    <property type="match status" value="1"/>
</dbReference>
<dbReference type="InterPro" id="IPR032675">
    <property type="entry name" value="LRR_dom_sf"/>
</dbReference>
<dbReference type="NCBIfam" id="TIGR01566">
    <property type="entry name" value="ZF_HD_prot_N"/>
    <property type="match status" value="1"/>
</dbReference>
<protein>
    <recommendedName>
        <fullName evidence="5">ZF-HD dimerization-type domain-containing protein</fullName>
    </recommendedName>
</protein>
<evidence type="ECO:0000259" key="5">
    <source>
        <dbReference type="PROSITE" id="PS51523"/>
    </source>
</evidence>
<accession>A0A834YZP6</accession>
<dbReference type="OrthoDB" id="676979at2759"/>
<feature type="domain" description="ZF-HD dimerization-type" evidence="5">
    <location>
        <begin position="1"/>
        <end position="38"/>
    </location>
</feature>
<sequence length="222" mass="24639">MEGNATDGCGEFMPNGESTLEALKCTACNCHRNFHVKEMEGESSCECYHHPHLNRVGRKVIVGNHNNILGPADALGYHTSGRWCWGLGKATSTSQEEAQDQVLSRTEGKYVELCREDPQEEMSTPPGIVVAGIDLNHANLQCSLVKELSLLSDMSLLSLNKNRFTSTVPNAFRDLSSLSKLDLNNNHFSGPFPSVTLLIPNLIYLNLRFNNCISDRDMQRLD</sequence>
<dbReference type="Gene3D" id="3.80.10.10">
    <property type="entry name" value="Ribonuclease Inhibitor"/>
    <property type="match status" value="1"/>
</dbReference>
<comment type="caution">
    <text evidence="6">The sequence shown here is derived from an EMBL/GenBank/DDBJ whole genome shotgun (WGS) entry which is preliminary data.</text>
</comment>
<dbReference type="GO" id="GO:0005576">
    <property type="term" value="C:extracellular region"/>
    <property type="evidence" value="ECO:0007669"/>
    <property type="project" value="UniProtKB-SubCell"/>
</dbReference>
<dbReference type="Proteomes" id="UP000655225">
    <property type="component" value="Unassembled WGS sequence"/>
</dbReference>
<organism evidence="6 7">
    <name type="scientific">Tetracentron sinense</name>
    <name type="common">Spur-leaf</name>
    <dbReference type="NCBI Taxonomy" id="13715"/>
    <lineage>
        <taxon>Eukaryota</taxon>
        <taxon>Viridiplantae</taxon>
        <taxon>Streptophyta</taxon>
        <taxon>Embryophyta</taxon>
        <taxon>Tracheophyta</taxon>
        <taxon>Spermatophyta</taxon>
        <taxon>Magnoliopsida</taxon>
        <taxon>Trochodendrales</taxon>
        <taxon>Trochodendraceae</taxon>
        <taxon>Tetracentron</taxon>
    </lineage>
</organism>
<proteinExistence type="predicted"/>
<name>A0A834YZP6_TETSI</name>
<reference evidence="6 7" key="1">
    <citation type="submission" date="2020-04" db="EMBL/GenBank/DDBJ databases">
        <title>Plant Genome Project.</title>
        <authorList>
            <person name="Zhang R.-G."/>
        </authorList>
    </citation>
    <scope>NUCLEOTIDE SEQUENCE [LARGE SCALE GENOMIC DNA]</scope>
    <source>
        <strain evidence="6">YNK0</strain>
        <tissue evidence="6">Leaf</tissue>
    </source>
</reference>
<dbReference type="PROSITE" id="PS51523">
    <property type="entry name" value="ZF_HD_DIMER"/>
    <property type="match status" value="1"/>
</dbReference>
<comment type="subcellular location">
    <subcellularLocation>
        <location evidence="1">Secreted</location>
    </subcellularLocation>
</comment>
<keyword evidence="2" id="KW-0964">Secreted</keyword>
<evidence type="ECO:0000256" key="1">
    <source>
        <dbReference type="ARBA" id="ARBA00004613"/>
    </source>
</evidence>
<evidence type="ECO:0000256" key="3">
    <source>
        <dbReference type="ARBA" id="ARBA00022729"/>
    </source>
</evidence>
<dbReference type="SUPFAM" id="SSF52058">
    <property type="entry name" value="L domain-like"/>
    <property type="match status" value="1"/>
</dbReference>
<keyword evidence="7" id="KW-1185">Reference proteome</keyword>
<gene>
    <name evidence="6" type="ORF">HHK36_019294</name>
</gene>
<dbReference type="InterPro" id="IPR051582">
    <property type="entry name" value="LRR_extensin-like_regulator"/>
</dbReference>
<dbReference type="Pfam" id="PF04770">
    <property type="entry name" value="ZF-HD_dimer"/>
    <property type="match status" value="1"/>
</dbReference>
<dbReference type="PANTHER" id="PTHR32093">
    <property type="entry name" value="LEUCINE-RICH REPEAT EXTENSIN-LIKE PROTEIN 3-RELATED"/>
    <property type="match status" value="1"/>
</dbReference>
<dbReference type="InterPro" id="IPR006456">
    <property type="entry name" value="ZF_HD_homeobox_Cys/His_dimer"/>
</dbReference>
<evidence type="ECO:0000256" key="2">
    <source>
        <dbReference type="ARBA" id="ARBA00022525"/>
    </source>
</evidence>
<evidence type="ECO:0000256" key="4">
    <source>
        <dbReference type="ARBA" id="ARBA00022737"/>
    </source>
</evidence>